<accession>A0A0C9ZNL3</accession>
<proteinExistence type="predicted"/>
<reference evidence="2" key="2">
    <citation type="submission" date="2015-01" db="EMBL/GenBank/DDBJ databases">
        <title>Evolutionary Origins and Diversification of the Mycorrhizal Mutualists.</title>
        <authorList>
            <consortium name="DOE Joint Genome Institute"/>
            <consortium name="Mycorrhizal Genomics Consortium"/>
            <person name="Kohler A."/>
            <person name="Kuo A."/>
            <person name="Nagy L.G."/>
            <person name="Floudas D."/>
            <person name="Copeland A."/>
            <person name="Barry K.W."/>
            <person name="Cichocki N."/>
            <person name="Veneault-Fourrey C."/>
            <person name="LaButti K."/>
            <person name="Lindquist E.A."/>
            <person name="Lipzen A."/>
            <person name="Lundell T."/>
            <person name="Morin E."/>
            <person name="Murat C."/>
            <person name="Riley R."/>
            <person name="Ohm R."/>
            <person name="Sun H."/>
            <person name="Tunlid A."/>
            <person name="Henrissat B."/>
            <person name="Grigoriev I.V."/>
            <person name="Hibbett D.S."/>
            <person name="Martin F."/>
        </authorList>
    </citation>
    <scope>NUCLEOTIDE SEQUENCE [LARGE SCALE GENOMIC DNA]</scope>
    <source>
        <strain evidence="2">UH-Slu-Lm8-n1</strain>
    </source>
</reference>
<keyword evidence="2" id="KW-1185">Reference proteome</keyword>
<reference evidence="1 2" key="1">
    <citation type="submission" date="2014-04" db="EMBL/GenBank/DDBJ databases">
        <authorList>
            <consortium name="DOE Joint Genome Institute"/>
            <person name="Kuo A."/>
            <person name="Ruytinx J."/>
            <person name="Rineau F."/>
            <person name="Colpaert J."/>
            <person name="Kohler A."/>
            <person name="Nagy L.G."/>
            <person name="Floudas D."/>
            <person name="Copeland A."/>
            <person name="Barry K.W."/>
            <person name="Cichocki N."/>
            <person name="Veneault-Fourrey C."/>
            <person name="LaButti K."/>
            <person name="Lindquist E.A."/>
            <person name="Lipzen A."/>
            <person name="Lundell T."/>
            <person name="Morin E."/>
            <person name="Murat C."/>
            <person name="Sun H."/>
            <person name="Tunlid A."/>
            <person name="Henrissat B."/>
            <person name="Grigoriev I.V."/>
            <person name="Hibbett D.S."/>
            <person name="Martin F."/>
            <person name="Nordberg H.P."/>
            <person name="Cantor M.N."/>
            <person name="Hua S.X."/>
        </authorList>
    </citation>
    <scope>NUCLEOTIDE SEQUENCE [LARGE SCALE GENOMIC DNA]</scope>
    <source>
        <strain evidence="1 2">UH-Slu-Lm8-n1</strain>
    </source>
</reference>
<dbReference type="OrthoDB" id="10504369at2759"/>
<sequence length="110" mass="12853">MRICSTRRSRLQNKTQVVLSRPRDSLASMRSSSHRRDTWDRYIPLQVLLGVHDIDGRYRVQMHLLAGYSLRVAYNFPERLHGIDSEFFVSTRENVSAAVKLLECPQFCNK</sequence>
<dbReference type="AlphaFoldDB" id="A0A0C9ZNL3"/>
<dbReference type="EMBL" id="KN835351">
    <property type="protein sequence ID" value="KIK39265.1"/>
    <property type="molecule type" value="Genomic_DNA"/>
</dbReference>
<evidence type="ECO:0000313" key="2">
    <source>
        <dbReference type="Proteomes" id="UP000054485"/>
    </source>
</evidence>
<dbReference type="HOGENOM" id="CLU_2172744_0_0_1"/>
<gene>
    <name evidence="1" type="ORF">CY34DRAFT_346301</name>
</gene>
<evidence type="ECO:0000313" key="1">
    <source>
        <dbReference type="EMBL" id="KIK39265.1"/>
    </source>
</evidence>
<organism evidence="1 2">
    <name type="scientific">Suillus luteus UH-Slu-Lm8-n1</name>
    <dbReference type="NCBI Taxonomy" id="930992"/>
    <lineage>
        <taxon>Eukaryota</taxon>
        <taxon>Fungi</taxon>
        <taxon>Dikarya</taxon>
        <taxon>Basidiomycota</taxon>
        <taxon>Agaricomycotina</taxon>
        <taxon>Agaricomycetes</taxon>
        <taxon>Agaricomycetidae</taxon>
        <taxon>Boletales</taxon>
        <taxon>Suillineae</taxon>
        <taxon>Suillaceae</taxon>
        <taxon>Suillus</taxon>
    </lineage>
</organism>
<name>A0A0C9ZNL3_9AGAM</name>
<protein>
    <submittedName>
        <fullName evidence="1">Uncharacterized protein</fullName>
    </submittedName>
</protein>
<dbReference type="Proteomes" id="UP000054485">
    <property type="component" value="Unassembled WGS sequence"/>
</dbReference>
<dbReference type="InParanoid" id="A0A0C9ZNL3"/>